<dbReference type="InterPro" id="IPR011042">
    <property type="entry name" value="6-blade_b-propeller_TolB-like"/>
</dbReference>
<keyword evidence="3" id="KW-1185">Reference proteome</keyword>
<gene>
    <name evidence="2" type="ORF">C9374_000483</name>
</gene>
<dbReference type="Proteomes" id="UP000816034">
    <property type="component" value="Unassembled WGS sequence"/>
</dbReference>
<accession>A0AA88GYE9</accession>
<dbReference type="RefSeq" id="XP_044552311.1">
    <property type="nucleotide sequence ID" value="XM_044694512.1"/>
</dbReference>
<dbReference type="CDD" id="cd05819">
    <property type="entry name" value="NHL"/>
    <property type="match status" value="1"/>
</dbReference>
<dbReference type="PANTHER" id="PTHR24104">
    <property type="entry name" value="E3 UBIQUITIN-PROTEIN LIGASE NHLRC1-RELATED"/>
    <property type="match status" value="1"/>
</dbReference>
<protein>
    <submittedName>
        <fullName evidence="2">Uncharacterized protein</fullName>
    </submittedName>
</protein>
<organism evidence="2 3">
    <name type="scientific">Naegleria lovaniensis</name>
    <name type="common">Amoeba</name>
    <dbReference type="NCBI Taxonomy" id="51637"/>
    <lineage>
        <taxon>Eukaryota</taxon>
        <taxon>Discoba</taxon>
        <taxon>Heterolobosea</taxon>
        <taxon>Tetramitia</taxon>
        <taxon>Eutetramitia</taxon>
        <taxon>Vahlkampfiidae</taxon>
        <taxon>Naegleria</taxon>
    </lineage>
</organism>
<dbReference type="InterPro" id="IPR050952">
    <property type="entry name" value="TRIM-NHL_E3_ligases"/>
</dbReference>
<evidence type="ECO:0000256" key="1">
    <source>
        <dbReference type="SAM" id="MobiDB-lite"/>
    </source>
</evidence>
<feature type="region of interest" description="Disordered" evidence="1">
    <location>
        <begin position="1"/>
        <end position="20"/>
    </location>
</feature>
<dbReference type="AlphaFoldDB" id="A0AA88GYE9"/>
<proteinExistence type="predicted"/>
<comment type="caution">
    <text evidence="2">The sequence shown here is derived from an EMBL/GenBank/DDBJ whole genome shotgun (WGS) entry which is preliminary data.</text>
</comment>
<dbReference type="GO" id="GO:0043161">
    <property type="term" value="P:proteasome-mediated ubiquitin-dependent protein catabolic process"/>
    <property type="evidence" value="ECO:0007669"/>
    <property type="project" value="TreeGrafter"/>
</dbReference>
<dbReference type="EMBL" id="PYSW02000010">
    <property type="protein sequence ID" value="KAG2388319.1"/>
    <property type="molecule type" value="Genomic_DNA"/>
</dbReference>
<evidence type="ECO:0000313" key="3">
    <source>
        <dbReference type="Proteomes" id="UP000816034"/>
    </source>
</evidence>
<dbReference type="GO" id="GO:0061630">
    <property type="term" value="F:ubiquitin protein ligase activity"/>
    <property type="evidence" value="ECO:0007669"/>
    <property type="project" value="TreeGrafter"/>
</dbReference>
<dbReference type="Gene3D" id="2.120.10.30">
    <property type="entry name" value="TolB, C-terminal domain"/>
    <property type="match status" value="2"/>
</dbReference>
<dbReference type="SUPFAM" id="SSF75011">
    <property type="entry name" value="3-carboxy-cis,cis-mucoante lactonizing enzyme"/>
    <property type="match status" value="1"/>
</dbReference>
<name>A0AA88GYE9_NAELO</name>
<dbReference type="GO" id="GO:0000209">
    <property type="term" value="P:protein polyubiquitination"/>
    <property type="evidence" value="ECO:0007669"/>
    <property type="project" value="TreeGrafter"/>
</dbReference>
<sequence length="373" mass="42242">MMNAAIDGSTFSQRSHSDHENNCWKEPFIDNELDEATYGVKIILIYLLPNQQPIGDDEIMDDAHELIRKLTQKMGIVKRKAKPFSTNFELVHTFGKAGVSGNDSHLFNCPFDVKISYSRSCILISDSLNSRIQVFDIHTKELRASIPSPSKYPLFLCVEENYDGKNNDALIFGCEKFGVFKYDLNDLLEKSRNMETCKSIWTSQAFVSPQGIVLLSSKSHVYICDWDEHNMKILNVKTGELVQSMTVQSPYGIDFSDDGDIIISELDPSHKIQIFRMNDARDDWQCIKSFGKYGQLNGEFDHPFTLVFDKAAKHIIVSDNYKIQIFEKDGSFLKSFGGITTSQLSAVTGICLNELTGELLVCDSFSNRVLIFK</sequence>
<evidence type="ECO:0000313" key="2">
    <source>
        <dbReference type="EMBL" id="KAG2388319.1"/>
    </source>
</evidence>
<dbReference type="GO" id="GO:0008270">
    <property type="term" value="F:zinc ion binding"/>
    <property type="evidence" value="ECO:0007669"/>
    <property type="project" value="UniProtKB-KW"/>
</dbReference>
<reference evidence="2 3" key="1">
    <citation type="journal article" date="2018" name="BMC Genomics">
        <title>The genome of Naegleria lovaniensis, the basis for a comparative approach to unravel pathogenicity factors of the human pathogenic amoeba N. fowleri.</title>
        <authorList>
            <person name="Liechti N."/>
            <person name="Schurch N."/>
            <person name="Bruggmann R."/>
            <person name="Wittwer M."/>
        </authorList>
    </citation>
    <scope>NUCLEOTIDE SEQUENCE [LARGE SCALE GENOMIC DNA]</scope>
    <source>
        <strain evidence="2 3">ATCC 30569</strain>
    </source>
</reference>
<dbReference type="PANTHER" id="PTHR24104:SF25">
    <property type="entry name" value="PROTEIN LIN-41"/>
    <property type="match status" value="1"/>
</dbReference>
<dbReference type="GeneID" id="68092945"/>